<comment type="subcellular location">
    <subcellularLocation>
        <location evidence="1">Cell outer membrane</location>
    </subcellularLocation>
</comment>
<dbReference type="InterPro" id="IPR011659">
    <property type="entry name" value="WD40"/>
</dbReference>
<feature type="signal peptide" evidence="6">
    <location>
        <begin position="1"/>
        <end position="22"/>
    </location>
</feature>
<protein>
    <submittedName>
        <fullName evidence="8">Outer membrane protein OmpA-like peptidoglycan-associated protein</fullName>
    </submittedName>
</protein>
<evidence type="ECO:0000256" key="6">
    <source>
        <dbReference type="SAM" id="SignalP"/>
    </source>
</evidence>
<dbReference type="Proteomes" id="UP000245535">
    <property type="component" value="Unassembled WGS sequence"/>
</dbReference>
<dbReference type="OrthoDB" id="1488841at2"/>
<keyword evidence="9" id="KW-1185">Reference proteome</keyword>
<feature type="domain" description="OmpA-like" evidence="7">
    <location>
        <begin position="556"/>
        <end position="669"/>
    </location>
</feature>
<keyword evidence="4" id="KW-0802">TPR repeat</keyword>
<dbReference type="Gene3D" id="2.60.40.1120">
    <property type="entry name" value="Carboxypeptidase-like, regulatory domain"/>
    <property type="match status" value="1"/>
</dbReference>
<evidence type="ECO:0000256" key="3">
    <source>
        <dbReference type="ARBA" id="ARBA00023237"/>
    </source>
</evidence>
<feature type="repeat" description="TPR" evidence="4">
    <location>
        <begin position="42"/>
        <end position="75"/>
    </location>
</feature>
<dbReference type="AlphaFoldDB" id="A0A315ZBP2"/>
<keyword evidence="3" id="KW-0998">Cell outer membrane</keyword>
<name>A0A315ZBP2_SEDFL</name>
<dbReference type="SUPFAM" id="SSF103088">
    <property type="entry name" value="OmpA-like"/>
    <property type="match status" value="1"/>
</dbReference>
<dbReference type="InterPro" id="IPR006664">
    <property type="entry name" value="OMP_bac"/>
</dbReference>
<dbReference type="PROSITE" id="PS51123">
    <property type="entry name" value="OMPA_2"/>
    <property type="match status" value="1"/>
</dbReference>
<dbReference type="Pfam" id="PF00691">
    <property type="entry name" value="OmpA"/>
    <property type="match status" value="1"/>
</dbReference>
<gene>
    <name evidence="8" type="ORF">BC781_103384</name>
</gene>
<dbReference type="PRINTS" id="PR01021">
    <property type="entry name" value="OMPADOMAIN"/>
</dbReference>
<reference evidence="8 9" key="1">
    <citation type="submission" date="2018-03" db="EMBL/GenBank/DDBJ databases">
        <title>Genomic Encyclopedia of Archaeal and Bacterial Type Strains, Phase II (KMG-II): from individual species to whole genera.</title>
        <authorList>
            <person name="Goeker M."/>
        </authorList>
    </citation>
    <scope>NUCLEOTIDE SEQUENCE [LARGE SCALE GENOMIC DNA]</scope>
    <source>
        <strain evidence="8 9">DSM 28229</strain>
    </source>
</reference>
<dbReference type="Gene3D" id="1.25.40.10">
    <property type="entry name" value="Tetratricopeptide repeat domain"/>
    <property type="match status" value="1"/>
</dbReference>
<dbReference type="RefSeq" id="WP_109618811.1">
    <property type="nucleotide sequence ID" value="NZ_QGDO01000003.1"/>
</dbReference>
<evidence type="ECO:0000256" key="1">
    <source>
        <dbReference type="ARBA" id="ARBA00004442"/>
    </source>
</evidence>
<organism evidence="8 9">
    <name type="scientific">Sediminitomix flava</name>
    <dbReference type="NCBI Taxonomy" id="379075"/>
    <lineage>
        <taxon>Bacteria</taxon>
        <taxon>Pseudomonadati</taxon>
        <taxon>Bacteroidota</taxon>
        <taxon>Cytophagia</taxon>
        <taxon>Cytophagales</taxon>
        <taxon>Flammeovirgaceae</taxon>
        <taxon>Sediminitomix</taxon>
    </lineage>
</organism>
<dbReference type="InterPro" id="IPR050330">
    <property type="entry name" value="Bact_OuterMem_StrucFunc"/>
</dbReference>
<dbReference type="PANTHER" id="PTHR30329">
    <property type="entry name" value="STATOR ELEMENT OF FLAGELLAR MOTOR COMPLEX"/>
    <property type="match status" value="1"/>
</dbReference>
<dbReference type="PROSITE" id="PS50005">
    <property type="entry name" value="TPR"/>
    <property type="match status" value="1"/>
</dbReference>
<evidence type="ECO:0000313" key="9">
    <source>
        <dbReference type="Proteomes" id="UP000245535"/>
    </source>
</evidence>
<dbReference type="Pfam" id="PF07676">
    <property type="entry name" value="PD40"/>
    <property type="match status" value="2"/>
</dbReference>
<feature type="chain" id="PRO_5016407526" evidence="6">
    <location>
        <begin position="23"/>
        <end position="669"/>
    </location>
</feature>
<proteinExistence type="predicted"/>
<evidence type="ECO:0000256" key="5">
    <source>
        <dbReference type="PROSITE-ProRule" id="PRU00473"/>
    </source>
</evidence>
<dbReference type="InterPro" id="IPR006690">
    <property type="entry name" value="OMPA-like_CS"/>
</dbReference>
<dbReference type="EMBL" id="QGDO01000003">
    <property type="protein sequence ID" value="PWJ42134.1"/>
    <property type="molecule type" value="Genomic_DNA"/>
</dbReference>
<dbReference type="SUPFAM" id="SSF82171">
    <property type="entry name" value="DPP6 N-terminal domain-like"/>
    <property type="match status" value="1"/>
</dbReference>
<dbReference type="PANTHER" id="PTHR30329:SF21">
    <property type="entry name" value="LIPOPROTEIN YIAD-RELATED"/>
    <property type="match status" value="1"/>
</dbReference>
<keyword evidence="2 5" id="KW-0472">Membrane</keyword>
<keyword evidence="6" id="KW-0732">Signal</keyword>
<evidence type="ECO:0000256" key="4">
    <source>
        <dbReference type="PROSITE-ProRule" id="PRU00339"/>
    </source>
</evidence>
<dbReference type="GO" id="GO:0009279">
    <property type="term" value="C:cell outer membrane"/>
    <property type="evidence" value="ECO:0007669"/>
    <property type="project" value="UniProtKB-SubCell"/>
</dbReference>
<dbReference type="Gene3D" id="2.120.10.30">
    <property type="entry name" value="TolB, C-terminal domain"/>
    <property type="match status" value="1"/>
</dbReference>
<dbReference type="Gene3D" id="3.30.1330.60">
    <property type="entry name" value="OmpA-like domain"/>
    <property type="match status" value="1"/>
</dbReference>
<dbReference type="SMART" id="SM00028">
    <property type="entry name" value="TPR"/>
    <property type="match status" value="3"/>
</dbReference>
<dbReference type="InterPro" id="IPR011990">
    <property type="entry name" value="TPR-like_helical_dom_sf"/>
</dbReference>
<evidence type="ECO:0000259" key="7">
    <source>
        <dbReference type="PROSITE" id="PS51123"/>
    </source>
</evidence>
<dbReference type="InterPro" id="IPR006665">
    <property type="entry name" value="OmpA-like"/>
</dbReference>
<dbReference type="InterPro" id="IPR011042">
    <property type="entry name" value="6-blade_b-propeller_TolB-like"/>
</dbReference>
<dbReference type="CDD" id="cd07185">
    <property type="entry name" value="OmpA_C-like"/>
    <property type="match status" value="1"/>
</dbReference>
<dbReference type="InterPro" id="IPR019734">
    <property type="entry name" value="TPR_rpt"/>
</dbReference>
<evidence type="ECO:0000313" key="8">
    <source>
        <dbReference type="EMBL" id="PWJ42134.1"/>
    </source>
</evidence>
<comment type="caution">
    <text evidence="8">The sequence shown here is derived from an EMBL/GenBank/DDBJ whole genome shotgun (WGS) entry which is preliminary data.</text>
</comment>
<dbReference type="InterPro" id="IPR036737">
    <property type="entry name" value="OmpA-like_sf"/>
</dbReference>
<accession>A0A315ZBP2</accession>
<dbReference type="SUPFAM" id="SSF48452">
    <property type="entry name" value="TPR-like"/>
    <property type="match status" value="1"/>
</dbReference>
<evidence type="ECO:0000256" key="2">
    <source>
        <dbReference type="ARBA" id="ARBA00023136"/>
    </source>
</evidence>
<dbReference type="PROSITE" id="PS01068">
    <property type="entry name" value="OMPA_1"/>
    <property type="match status" value="1"/>
</dbReference>
<sequence>MKYLQLSFYIFLSCITQSILFAQDVEFTKKNFPDQKEQMKEAVENMKTGQSYMDAGDFDGALEYLFKAQEFNSNNVRLNYIIGISYLYCTQHDKTKALEYLEKAMELDMINPDLDEIQKYLGLTYHYKREFQTAIKHFRRYIDSHGEDELILKKIEECRNGIRLADSGVEVEFINLGEAVNSEYAEYGVTINADQTEIYFTSRRSNSTGGQISGDHHYFEDIYSSKFQNGAWTPASNLGHPINTAEHDASVALSPDGSKMIIYREGLLYESIRKGSQWSEPKKFPETINISEHQPSACYSYDGKKLFFVSDYDKNTHGGLDIFVSELQTNGQWGEAENLGLAINSIYDEDAVYFHPDGKTLYFSSKGHHTIGGYDIFKSTLKHGTWTEAESMGSHINTPGDDIFLSITAKGDEGYIATWREDSYGSKDIYKIDFKIKEEEPVVVKEEPEPVEVKEEVVVVEIAKLILFKGFILDEESQSPVTANITITDVNTNEEITSITSNSETGKFLMPLPSGKDYAINIDAEGYLFHSENFSIEESTEYYEAEKIITLNKIKVGSKIILRNVFFDTNSANLKTESEPELDHLVMILNEHQDLKVEIGGHTDDVGNEGYNQQLSEKRAQSVVSYLIGKGIESSRLVSKGYGESTPIADNTTKDGRALNRRTEFQIIE</sequence>